<accession>A0A0A9EYK8</accession>
<protein>
    <submittedName>
        <fullName evidence="1">Uncharacterized protein</fullName>
    </submittedName>
</protein>
<reference evidence="1" key="2">
    <citation type="journal article" date="2015" name="Data Brief">
        <title>Shoot transcriptome of the giant reed, Arundo donax.</title>
        <authorList>
            <person name="Barrero R.A."/>
            <person name="Guerrero F.D."/>
            <person name="Moolhuijzen P."/>
            <person name="Goolsby J.A."/>
            <person name="Tidwell J."/>
            <person name="Bellgard S.E."/>
            <person name="Bellgard M.I."/>
        </authorList>
    </citation>
    <scope>NUCLEOTIDE SEQUENCE</scope>
    <source>
        <tissue evidence="1">Shoot tissue taken approximately 20 cm above the soil surface</tissue>
    </source>
</reference>
<dbReference type="EMBL" id="GBRH01192754">
    <property type="protein sequence ID" value="JAE05142.1"/>
    <property type="molecule type" value="Transcribed_RNA"/>
</dbReference>
<evidence type="ECO:0000313" key="1">
    <source>
        <dbReference type="EMBL" id="JAE05142.1"/>
    </source>
</evidence>
<sequence>MAKNKGSEEHTASLYMRSFLWQLASAAQPKMRSVELALWRMSCLAYLPKPLLPGQTLLQIGAGLSRSCPC</sequence>
<reference evidence="1" key="1">
    <citation type="submission" date="2014-09" db="EMBL/GenBank/DDBJ databases">
        <authorList>
            <person name="Magalhaes I.L.F."/>
            <person name="Oliveira U."/>
            <person name="Santos F.R."/>
            <person name="Vidigal T.H.D.A."/>
            <person name="Brescovit A.D."/>
            <person name="Santos A.J."/>
        </authorList>
    </citation>
    <scope>NUCLEOTIDE SEQUENCE</scope>
    <source>
        <tissue evidence="1">Shoot tissue taken approximately 20 cm above the soil surface</tissue>
    </source>
</reference>
<organism evidence="1">
    <name type="scientific">Arundo donax</name>
    <name type="common">Giant reed</name>
    <name type="synonym">Donax arundinaceus</name>
    <dbReference type="NCBI Taxonomy" id="35708"/>
    <lineage>
        <taxon>Eukaryota</taxon>
        <taxon>Viridiplantae</taxon>
        <taxon>Streptophyta</taxon>
        <taxon>Embryophyta</taxon>
        <taxon>Tracheophyta</taxon>
        <taxon>Spermatophyta</taxon>
        <taxon>Magnoliopsida</taxon>
        <taxon>Liliopsida</taxon>
        <taxon>Poales</taxon>
        <taxon>Poaceae</taxon>
        <taxon>PACMAD clade</taxon>
        <taxon>Arundinoideae</taxon>
        <taxon>Arundineae</taxon>
        <taxon>Arundo</taxon>
    </lineage>
</organism>
<name>A0A0A9EYK8_ARUDO</name>
<proteinExistence type="predicted"/>
<dbReference type="AlphaFoldDB" id="A0A0A9EYK8"/>